<protein>
    <recommendedName>
        <fullName evidence="3 8">Mediator of RNA polymerase II transcription subunit 17</fullName>
    </recommendedName>
    <alternativeName>
        <fullName evidence="7 8">Mediator complex subunit 17</fullName>
    </alternativeName>
</protein>
<dbReference type="STRING" id="1442369.A0A0D2ILU0"/>
<comment type="function">
    <text evidence="8">Component of the Mediator complex, a coactivator involved in the regulated transcription of nearly all RNA polymerase II-dependent genes. Mediator functions as a bridge to convey information from gene-specific regulatory proteins to the basal RNA polymerase II transcription machinery. Mediator is recruited to promoters by direct interactions with regulatory proteins and serves as a scaffold for the assembly of a functional preinitiation complex with RNA polymerase II and the general transcription factors.</text>
</comment>
<name>A0A0D2ILU0_9EURO</name>
<evidence type="ECO:0000256" key="6">
    <source>
        <dbReference type="ARBA" id="ARBA00023242"/>
    </source>
</evidence>
<dbReference type="InterPro" id="IPR019313">
    <property type="entry name" value="Mediator_Med17"/>
</dbReference>
<dbReference type="OrthoDB" id="5319830at2759"/>
<dbReference type="GO" id="GO:0070847">
    <property type="term" value="C:core mediator complex"/>
    <property type="evidence" value="ECO:0007669"/>
    <property type="project" value="TreeGrafter"/>
</dbReference>
<evidence type="ECO:0000256" key="8">
    <source>
        <dbReference type="RuleBase" id="RU364140"/>
    </source>
</evidence>
<dbReference type="RefSeq" id="XP_013273875.1">
    <property type="nucleotide sequence ID" value="XM_013418421.1"/>
</dbReference>
<evidence type="ECO:0000256" key="7">
    <source>
        <dbReference type="ARBA" id="ARBA00032014"/>
    </source>
</evidence>
<dbReference type="GO" id="GO:0016592">
    <property type="term" value="C:mediator complex"/>
    <property type="evidence" value="ECO:0007669"/>
    <property type="project" value="InterPro"/>
</dbReference>
<gene>
    <name evidence="8" type="primary">MED17</name>
    <name evidence="10" type="ORF">Z518_04715</name>
</gene>
<dbReference type="VEuPathDB" id="FungiDB:Z518_04715"/>
<evidence type="ECO:0000313" key="10">
    <source>
        <dbReference type="EMBL" id="KIX06739.1"/>
    </source>
</evidence>
<evidence type="ECO:0000256" key="9">
    <source>
        <dbReference type="SAM" id="MobiDB-lite"/>
    </source>
</evidence>
<accession>A0A0D2ILU0</accession>
<comment type="subcellular location">
    <subcellularLocation>
        <location evidence="1 8">Nucleus</location>
    </subcellularLocation>
</comment>
<evidence type="ECO:0000256" key="3">
    <source>
        <dbReference type="ARBA" id="ARBA00019610"/>
    </source>
</evidence>
<organism evidence="10 11">
    <name type="scientific">Rhinocladiella mackenziei CBS 650.93</name>
    <dbReference type="NCBI Taxonomy" id="1442369"/>
    <lineage>
        <taxon>Eukaryota</taxon>
        <taxon>Fungi</taxon>
        <taxon>Dikarya</taxon>
        <taxon>Ascomycota</taxon>
        <taxon>Pezizomycotina</taxon>
        <taxon>Eurotiomycetes</taxon>
        <taxon>Chaetothyriomycetidae</taxon>
        <taxon>Chaetothyriales</taxon>
        <taxon>Herpotrichiellaceae</taxon>
        <taxon>Rhinocladiella</taxon>
    </lineage>
</organism>
<dbReference type="GO" id="GO:0003712">
    <property type="term" value="F:transcription coregulator activity"/>
    <property type="evidence" value="ECO:0007669"/>
    <property type="project" value="InterPro"/>
</dbReference>
<dbReference type="PANTHER" id="PTHR13114">
    <property type="entry name" value="MEDIATOR OF RNA POLYMERASE II TRANSCRIPTION SUBUNIT 17"/>
    <property type="match status" value="1"/>
</dbReference>
<proteinExistence type="inferred from homology"/>
<reference evidence="10 11" key="1">
    <citation type="submission" date="2015-01" db="EMBL/GenBank/DDBJ databases">
        <title>The Genome Sequence of Rhinocladiella mackenzie CBS 650.93.</title>
        <authorList>
            <consortium name="The Broad Institute Genomics Platform"/>
            <person name="Cuomo C."/>
            <person name="de Hoog S."/>
            <person name="Gorbushina A."/>
            <person name="Stielow B."/>
            <person name="Teixiera M."/>
            <person name="Abouelleil A."/>
            <person name="Chapman S.B."/>
            <person name="Priest M."/>
            <person name="Young S.K."/>
            <person name="Wortman J."/>
            <person name="Nusbaum C."/>
            <person name="Birren B."/>
        </authorList>
    </citation>
    <scope>NUCLEOTIDE SEQUENCE [LARGE SCALE GENOMIC DNA]</scope>
    <source>
        <strain evidence="10 11">CBS 650.93</strain>
    </source>
</reference>
<dbReference type="Proteomes" id="UP000053617">
    <property type="component" value="Unassembled WGS sequence"/>
</dbReference>
<feature type="region of interest" description="Disordered" evidence="9">
    <location>
        <begin position="1"/>
        <end position="24"/>
    </location>
</feature>
<dbReference type="EMBL" id="KN847477">
    <property type="protein sequence ID" value="KIX06739.1"/>
    <property type="molecule type" value="Genomic_DNA"/>
</dbReference>
<comment type="subunit">
    <text evidence="8">Component of the Mediator complex.</text>
</comment>
<dbReference type="Gene3D" id="6.10.250.2620">
    <property type="match status" value="1"/>
</dbReference>
<keyword evidence="4 8" id="KW-0805">Transcription regulation</keyword>
<dbReference type="GeneID" id="25292786"/>
<keyword evidence="11" id="KW-1185">Reference proteome</keyword>
<dbReference type="HOGENOM" id="CLU_015164_1_0_1"/>
<comment type="similarity">
    <text evidence="2 8">Belongs to the Mediator complex subunit 17 family.</text>
</comment>
<keyword evidence="5 8" id="KW-0804">Transcription</keyword>
<keyword evidence="8" id="KW-0010">Activator</keyword>
<evidence type="ECO:0000313" key="11">
    <source>
        <dbReference type="Proteomes" id="UP000053617"/>
    </source>
</evidence>
<evidence type="ECO:0000256" key="4">
    <source>
        <dbReference type="ARBA" id="ARBA00023015"/>
    </source>
</evidence>
<dbReference type="PANTHER" id="PTHR13114:SF7">
    <property type="entry name" value="MEDIATOR OF RNA POLYMERASE II TRANSCRIPTION SUBUNIT 17"/>
    <property type="match status" value="1"/>
</dbReference>
<keyword evidence="6 8" id="KW-0539">Nucleus</keyword>
<evidence type="ECO:0000256" key="2">
    <source>
        <dbReference type="ARBA" id="ARBA00005635"/>
    </source>
</evidence>
<evidence type="ECO:0000256" key="1">
    <source>
        <dbReference type="ARBA" id="ARBA00004123"/>
    </source>
</evidence>
<dbReference type="AlphaFoldDB" id="A0A0D2ILU0"/>
<feature type="region of interest" description="Disordered" evidence="9">
    <location>
        <begin position="47"/>
        <end position="77"/>
    </location>
</feature>
<evidence type="ECO:0000256" key="5">
    <source>
        <dbReference type="ARBA" id="ARBA00023163"/>
    </source>
</evidence>
<sequence>MPEPNSISLLIPPEPTSRSQDLQTQIQRITAQRGHFRHVTERSLLAEIQGKASAPDVLDSRREDDAQAEEDEPPQKRRERLWKCREEMLERLSYAQNEILCALDFVSLLISKQSTPAQSSMSPALKEAVPAGTLAARVLPHQTLSTSVKRQLAATSQGWRSESFRSASEKLSAASSRLKNDAERESEYWAQVADLTTHGWAVSRLPRDRKAIGVHFGFTESAPQFGDRGFALLRQSDDGTVTLDQQSTRRRRKRLGVYVIRDQVKTGGYHFQTRGEGPTGDIGQQLTDMRDSLFEEELFYEICREARIVANQGIAARAQAVEIDVGGDYQLALVSAEEQPSDVSSTNPEDNTIAEFVGISLRLLLTAAHEQNLIRRSQKPPPMTLKPRPIPEYALLRPILARLRHKSETTAFWNSCQALIRPLKSASVPVSLEMENSNAGFNSLNIEAPDTVLANLMLPAKTGFKISLTGGRSLAIGLATFLGPPLFGSRYETSSIDFGFSTLPAARQETREAAVSFVRQVLMLDLVSGAESLSRQIRTGQDGKSQQWKVSQPHSGELCLYDSDEAVKKVQIAVQPQSFGVKLCTWGRTSSPENASWSWTSTGASRAQGSEVRTEYGVTFDHVLSLILKAEV</sequence>
<dbReference type="Pfam" id="PF10156">
    <property type="entry name" value="Med17"/>
    <property type="match status" value="1"/>
</dbReference>
<dbReference type="GO" id="GO:0006357">
    <property type="term" value="P:regulation of transcription by RNA polymerase II"/>
    <property type="evidence" value="ECO:0007669"/>
    <property type="project" value="InterPro"/>
</dbReference>